<name>A0A8X8LDA9_9BACT</name>
<dbReference type="CDD" id="cd07814">
    <property type="entry name" value="SRPBCC_CalC_Aha1-like"/>
    <property type="match status" value="1"/>
</dbReference>
<sequence>MINTLETKITRDPSGKKLIVTREFNAPLEKVWRAWTESSLLDEWWAPRPYKTETKSMDFKAGGRWLYVMVSPQGEQHFCKVSFKSIEPQKSFTAIDSFCDENGNDSGIAPSMHWYTRFQTAGDGTLVTVEVSFDSAADLEKIVEMGFQQGFTMAHGNLDELLAKY</sequence>
<evidence type="ECO:0000313" key="3">
    <source>
        <dbReference type="EMBL" id="SDW73707.1"/>
    </source>
</evidence>
<evidence type="ECO:0000256" key="1">
    <source>
        <dbReference type="ARBA" id="ARBA00006817"/>
    </source>
</evidence>
<comment type="caution">
    <text evidence="3">The sequence shown here is derived from an EMBL/GenBank/DDBJ whole genome shotgun (WGS) entry which is preliminary data.</text>
</comment>
<dbReference type="InterPro" id="IPR013538">
    <property type="entry name" value="ASHA1/2-like_C"/>
</dbReference>
<protein>
    <submittedName>
        <fullName evidence="3">Uncharacterized conserved protein YndB, AHSA1/START domain</fullName>
    </submittedName>
</protein>
<proteinExistence type="inferred from homology"/>
<gene>
    <name evidence="3" type="ORF">SAMN05444410_105132</name>
</gene>
<organism evidence="3 4">
    <name type="scientific">Hydrobacter penzbergensis</name>
    <dbReference type="NCBI Taxonomy" id="1235997"/>
    <lineage>
        <taxon>Bacteria</taxon>
        <taxon>Pseudomonadati</taxon>
        <taxon>Bacteroidota</taxon>
        <taxon>Chitinophagia</taxon>
        <taxon>Chitinophagales</taxon>
        <taxon>Chitinophagaceae</taxon>
        <taxon>Hydrobacter</taxon>
    </lineage>
</organism>
<feature type="domain" description="Activator of Hsp90 ATPase homologue 1/2-like C-terminal" evidence="2">
    <location>
        <begin position="25"/>
        <end position="162"/>
    </location>
</feature>
<evidence type="ECO:0000313" key="4">
    <source>
        <dbReference type="Proteomes" id="UP000198711"/>
    </source>
</evidence>
<keyword evidence="4" id="KW-1185">Reference proteome</keyword>
<comment type="similarity">
    <text evidence="1">Belongs to the AHA1 family.</text>
</comment>
<dbReference type="RefSeq" id="WP_026774464.1">
    <property type="nucleotide sequence ID" value="NZ_FNNO01000005.1"/>
</dbReference>
<dbReference type="SUPFAM" id="SSF55961">
    <property type="entry name" value="Bet v1-like"/>
    <property type="match status" value="1"/>
</dbReference>
<dbReference type="InterPro" id="IPR023393">
    <property type="entry name" value="START-like_dom_sf"/>
</dbReference>
<dbReference type="Gene3D" id="3.30.530.20">
    <property type="match status" value="1"/>
</dbReference>
<dbReference type="Pfam" id="PF08327">
    <property type="entry name" value="AHSA1"/>
    <property type="match status" value="1"/>
</dbReference>
<dbReference type="EMBL" id="FNNO01000005">
    <property type="protein sequence ID" value="SDW73707.1"/>
    <property type="molecule type" value="Genomic_DNA"/>
</dbReference>
<dbReference type="AlphaFoldDB" id="A0A8X8LDA9"/>
<accession>A0A8X8LDA9</accession>
<dbReference type="Proteomes" id="UP000198711">
    <property type="component" value="Unassembled WGS sequence"/>
</dbReference>
<reference evidence="3 4" key="1">
    <citation type="submission" date="2016-10" db="EMBL/GenBank/DDBJ databases">
        <authorList>
            <person name="Varghese N."/>
            <person name="Submissions S."/>
        </authorList>
    </citation>
    <scope>NUCLEOTIDE SEQUENCE [LARGE SCALE GENOMIC DNA]</scope>
    <source>
        <strain evidence="3 4">DSM 25353</strain>
    </source>
</reference>
<evidence type="ECO:0000259" key="2">
    <source>
        <dbReference type="Pfam" id="PF08327"/>
    </source>
</evidence>